<feature type="transmembrane region" description="Helical" evidence="11">
    <location>
        <begin position="124"/>
        <end position="147"/>
    </location>
</feature>
<evidence type="ECO:0000256" key="10">
    <source>
        <dbReference type="PROSITE-ProRule" id="PRU01193"/>
    </source>
</evidence>
<dbReference type="PANTHER" id="PTHR22777">
    <property type="entry name" value="HEMOLYSIN-RELATED"/>
    <property type="match status" value="1"/>
</dbReference>
<evidence type="ECO:0000256" key="6">
    <source>
        <dbReference type="ARBA" id="ARBA00022989"/>
    </source>
</evidence>
<gene>
    <name evidence="14" type="ORF">AS033_03345</name>
</gene>
<evidence type="ECO:0000256" key="1">
    <source>
        <dbReference type="ARBA" id="ARBA00004651"/>
    </source>
</evidence>
<dbReference type="GO" id="GO:0005886">
    <property type="term" value="C:plasma membrane"/>
    <property type="evidence" value="ECO:0007669"/>
    <property type="project" value="UniProtKB-SubCell"/>
</dbReference>
<organism evidence="14 15">
    <name type="scientific">Exiguobacterium indicum</name>
    <dbReference type="NCBI Taxonomy" id="296995"/>
    <lineage>
        <taxon>Bacteria</taxon>
        <taxon>Bacillati</taxon>
        <taxon>Bacillota</taxon>
        <taxon>Bacilli</taxon>
        <taxon>Bacillales</taxon>
        <taxon>Bacillales Family XII. Incertae Sedis</taxon>
        <taxon>Exiguobacterium</taxon>
    </lineage>
</organism>
<dbReference type="InterPro" id="IPR016169">
    <property type="entry name" value="FAD-bd_PCMH_sub2"/>
</dbReference>
<dbReference type="InterPro" id="IPR005170">
    <property type="entry name" value="Transptr-assoc_dom"/>
</dbReference>
<keyword evidence="4 10" id="KW-0812">Transmembrane</keyword>
<evidence type="ECO:0000313" key="15">
    <source>
        <dbReference type="Proteomes" id="UP000053797"/>
    </source>
</evidence>
<dbReference type="InterPro" id="IPR002550">
    <property type="entry name" value="CNNM"/>
</dbReference>
<dbReference type="FunFam" id="3.10.580.10:FF:000002">
    <property type="entry name" value="Magnesium/cobalt efflux protein CorC"/>
    <property type="match status" value="1"/>
</dbReference>
<evidence type="ECO:0000313" key="14">
    <source>
        <dbReference type="EMBL" id="KSU50429.1"/>
    </source>
</evidence>
<evidence type="ECO:0000259" key="13">
    <source>
        <dbReference type="PROSITE" id="PS51846"/>
    </source>
</evidence>
<evidence type="ECO:0000256" key="3">
    <source>
        <dbReference type="ARBA" id="ARBA00022475"/>
    </source>
</evidence>
<feature type="transmembrane region" description="Helical" evidence="11">
    <location>
        <begin position="91"/>
        <end position="112"/>
    </location>
</feature>
<keyword evidence="7 9" id="KW-0129">CBS domain</keyword>
<comment type="similarity">
    <text evidence="2">Belongs to the UPF0053 family.</text>
</comment>
<dbReference type="InterPro" id="IPR036318">
    <property type="entry name" value="FAD-bd_PCMH-like_sf"/>
</dbReference>
<comment type="caution">
    <text evidence="14">The sequence shown here is derived from an EMBL/GenBank/DDBJ whole genome shotgun (WGS) entry which is preliminary data.</text>
</comment>
<evidence type="ECO:0008006" key="16">
    <source>
        <dbReference type="Google" id="ProtNLM"/>
    </source>
</evidence>
<reference evidence="14 15" key="1">
    <citation type="journal article" date="2015" name="Int. J. Syst. Evol. Microbiol.">
        <title>Exiguobacterium enclense sp. nov., isolated from sediment.</title>
        <authorList>
            <person name="Dastager S.G."/>
            <person name="Mawlankar R."/>
            <person name="Sonalkar V.V."/>
            <person name="Thorat M.N."/>
            <person name="Mual P."/>
            <person name="Verma A."/>
            <person name="Krishnamurthi S."/>
            <person name="Tang S.K."/>
            <person name="Li W.J."/>
        </authorList>
    </citation>
    <scope>NUCLEOTIDE SEQUENCE [LARGE SCALE GENOMIC DNA]</scope>
    <source>
        <strain evidence="14 15">NIO-1109</strain>
    </source>
</reference>
<dbReference type="PROSITE" id="PS51846">
    <property type="entry name" value="CNNM"/>
    <property type="match status" value="1"/>
</dbReference>
<protein>
    <recommendedName>
        <fullName evidence="16">Transporter associated domain protein</fullName>
    </recommendedName>
</protein>
<dbReference type="InterPro" id="IPR044751">
    <property type="entry name" value="Ion_transp-like_CBS"/>
</dbReference>
<dbReference type="Pfam" id="PF00571">
    <property type="entry name" value="CBS"/>
    <property type="match status" value="2"/>
</dbReference>
<feature type="domain" description="CNNM transmembrane" evidence="13">
    <location>
        <begin position="1"/>
        <end position="191"/>
    </location>
</feature>
<dbReference type="SUPFAM" id="SSF54631">
    <property type="entry name" value="CBS-domain pair"/>
    <property type="match status" value="1"/>
</dbReference>
<dbReference type="InterPro" id="IPR046342">
    <property type="entry name" value="CBS_dom_sf"/>
</dbReference>
<accession>A0A0V8GJN3</accession>
<dbReference type="OrthoDB" id="9798188at2"/>
<keyword evidence="8 10" id="KW-0472">Membrane</keyword>
<dbReference type="Gene3D" id="3.10.580.10">
    <property type="entry name" value="CBS-domain"/>
    <property type="match status" value="1"/>
</dbReference>
<dbReference type="GO" id="GO:0050660">
    <property type="term" value="F:flavin adenine dinucleotide binding"/>
    <property type="evidence" value="ECO:0007669"/>
    <property type="project" value="InterPro"/>
</dbReference>
<evidence type="ECO:0000256" key="8">
    <source>
        <dbReference type="ARBA" id="ARBA00023136"/>
    </source>
</evidence>
<dbReference type="Pfam" id="PF01595">
    <property type="entry name" value="CNNM"/>
    <property type="match status" value="1"/>
</dbReference>
<keyword evidence="5" id="KW-0677">Repeat</keyword>
<feature type="domain" description="CBS" evidence="12">
    <location>
        <begin position="271"/>
        <end position="331"/>
    </location>
</feature>
<evidence type="ECO:0000256" key="5">
    <source>
        <dbReference type="ARBA" id="ARBA00022737"/>
    </source>
</evidence>
<feature type="domain" description="CBS" evidence="12">
    <location>
        <begin position="207"/>
        <end position="266"/>
    </location>
</feature>
<name>A0A0V8GJN3_9BACL</name>
<proteinExistence type="inferred from homology"/>
<evidence type="ECO:0000256" key="2">
    <source>
        <dbReference type="ARBA" id="ARBA00006337"/>
    </source>
</evidence>
<dbReference type="PANTHER" id="PTHR22777:SF32">
    <property type="entry name" value="UPF0053 INNER MEMBRANE PROTEIN YFJD"/>
    <property type="match status" value="1"/>
</dbReference>
<comment type="subcellular location">
    <subcellularLocation>
        <location evidence="1">Cell membrane</location>
        <topology evidence="1">Multi-pass membrane protein</topology>
    </subcellularLocation>
</comment>
<evidence type="ECO:0000256" key="4">
    <source>
        <dbReference type="ARBA" id="ARBA00022692"/>
    </source>
</evidence>
<evidence type="ECO:0000256" key="9">
    <source>
        <dbReference type="PROSITE-ProRule" id="PRU00703"/>
    </source>
</evidence>
<dbReference type="Gene3D" id="3.30.465.10">
    <property type="match status" value="1"/>
</dbReference>
<evidence type="ECO:0000256" key="7">
    <source>
        <dbReference type="ARBA" id="ARBA00023122"/>
    </source>
</evidence>
<dbReference type="SUPFAM" id="SSF56176">
    <property type="entry name" value="FAD-binding/transporter-associated domain-like"/>
    <property type="match status" value="1"/>
</dbReference>
<dbReference type="Pfam" id="PF03471">
    <property type="entry name" value="CorC_HlyC"/>
    <property type="match status" value="1"/>
</dbReference>
<dbReference type="EMBL" id="LNQL01000001">
    <property type="protein sequence ID" value="KSU50429.1"/>
    <property type="molecule type" value="Genomic_DNA"/>
</dbReference>
<dbReference type="PROSITE" id="PS51371">
    <property type="entry name" value="CBS"/>
    <property type="match status" value="2"/>
</dbReference>
<evidence type="ECO:0000259" key="12">
    <source>
        <dbReference type="PROSITE" id="PS51371"/>
    </source>
</evidence>
<keyword evidence="6 10" id="KW-1133">Transmembrane helix</keyword>
<dbReference type="Proteomes" id="UP000053797">
    <property type="component" value="Unassembled WGS sequence"/>
</dbReference>
<dbReference type="SMART" id="SM01091">
    <property type="entry name" value="CorC_HlyC"/>
    <property type="match status" value="1"/>
</dbReference>
<feature type="transmembrane region" description="Helical" evidence="11">
    <location>
        <begin position="62"/>
        <end position="85"/>
    </location>
</feature>
<dbReference type="AlphaFoldDB" id="A0A0V8GJN3"/>
<sequence length="429" mass="48826">MDPLPMISVVWLIPILMLSAFFSSAETALASVNRLRLLHQSEAGDARASRVFRLLQRYEETLTSILIGNTIVNVAFILFGGWWIIQFVETIATQTVAFLALFFLLLLFGELIPKSYAREHTERYVLLIGRPLRFFLLCFRPLVFLLLRLRQLALRLIGADPKGPLVTEQELKALVDISQEEGIMGLAEAELVHQAVDFQHATVEDALTPRMDIQAIDIDARLEDIIAEVQKGGYSRLPVYKDSIDHVIGVLSERDFLRAYVKNGSVDIREWIRPVSFVVPQTRLMDLLPELKVKQSHMAVVLDEFGGTAGLITLEDILEEIVGEIWDEHDESLEYTKRIGPEQYECLAEYDIEDFCQQFQLTMPDTDAQSLGGWIMEESGQLPDVGTAMRYERVTLTVLHIENRRVRKVLATFDPPATMPETRLEPIER</sequence>
<dbReference type="InterPro" id="IPR000644">
    <property type="entry name" value="CBS_dom"/>
</dbReference>
<feature type="transmembrane region" description="Helical" evidence="11">
    <location>
        <begin position="6"/>
        <end position="29"/>
    </location>
</feature>
<dbReference type="CDD" id="cd04590">
    <property type="entry name" value="CBS_pair_CorC_HlyC_assoc"/>
    <property type="match status" value="1"/>
</dbReference>
<evidence type="ECO:0000256" key="11">
    <source>
        <dbReference type="SAM" id="Phobius"/>
    </source>
</evidence>
<keyword evidence="3" id="KW-1003">Cell membrane</keyword>